<dbReference type="Pfam" id="PF08843">
    <property type="entry name" value="AbiEii"/>
    <property type="match status" value="1"/>
</dbReference>
<dbReference type="RefSeq" id="WP_089000889.1">
    <property type="nucleotide sequence ID" value="NZ_JBFAAC010000016.1"/>
</dbReference>
<dbReference type="AlphaFoldDB" id="A0A1C5GD73"/>
<sequence length="221" mass="24545">MGGQTPPIHRRLAQIALQVGGQYGFALAGGHAIAAHGILDRPSEDVDLFADWQRRADFPTAVDEVIAAYRAEGLRVEVDLRLDTFARLHITDPAHPDQQHRVELVANWRAQPPVQMDIGPVLHPDDVMAGKMDALYNRAAARDFLDIDAAIGSGRYTLDQLCDLAHAADDGFDRSRFAAMLRHVDRFDDEDFTDYGLAPHEVADMRARVSAWRTALLRAVE</sequence>
<keyword evidence="1" id="KW-0808">Transferase</keyword>
<dbReference type="InterPro" id="IPR014942">
    <property type="entry name" value="AbiEii"/>
</dbReference>
<evidence type="ECO:0000313" key="1">
    <source>
        <dbReference type="EMBL" id="SCG17086.1"/>
    </source>
</evidence>
<dbReference type="Proteomes" id="UP000198251">
    <property type="component" value="Chromosome I"/>
</dbReference>
<dbReference type="GO" id="GO:0016740">
    <property type="term" value="F:transferase activity"/>
    <property type="evidence" value="ECO:0007669"/>
    <property type="project" value="UniProtKB-KW"/>
</dbReference>
<proteinExistence type="predicted"/>
<protein>
    <submittedName>
        <fullName evidence="1">Nucleotidyl transferase AbiEii toxin, Type IV TA system</fullName>
    </submittedName>
</protein>
<dbReference type="GeneID" id="95803132"/>
<keyword evidence="2" id="KW-1185">Reference proteome</keyword>
<organism evidence="1 2">
    <name type="scientific">Micromonospora echinofusca</name>
    <dbReference type="NCBI Taxonomy" id="47858"/>
    <lineage>
        <taxon>Bacteria</taxon>
        <taxon>Bacillati</taxon>
        <taxon>Actinomycetota</taxon>
        <taxon>Actinomycetes</taxon>
        <taxon>Micromonosporales</taxon>
        <taxon>Micromonosporaceae</taxon>
        <taxon>Micromonospora</taxon>
    </lineage>
</organism>
<reference evidence="1 2" key="1">
    <citation type="submission" date="2016-06" db="EMBL/GenBank/DDBJ databases">
        <authorList>
            <person name="Kjaerup R.B."/>
            <person name="Dalgaard T.S."/>
            <person name="Juul-Madsen H.R."/>
        </authorList>
    </citation>
    <scope>NUCLEOTIDE SEQUENCE [LARGE SCALE GENOMIC DNA]</scope>
    <source>
        <strain evidence="1 2">DSM 43913</strain>
    </source>
</reference>
<accession>A0A1C5GD73</accession>
<dbReference type="EMBL" id="LT607733">
    <property type="protein sequence ID" value="SCG17086.1"/>
    <property type="molecule type" value="Genomic_DNA"/>
</dbReference>
<gene>
    <name evidence="1" type="ORF">GA0070610_3390</name>
</gene>
<name>A0A1C5GD73_MICEH</name>
<evidence type="ECO:0000313" key="2">
    <source>
        <dbReference type="Proteomes" id="UP000198251"/>
    </source>
</evidence>